<dbReference type="InterPro" id="IPR053925">
    <property type="entry name" value="RecX_HTH_3rd"/>
</dbReference>
<protein>
    <recommendedName>
        <fullName evidence="3 5">Regulatory protein RecX</fullName>
    </recommendedName>
</protein>
<dbReference type="KEGG" id="pprt:ET464_03950"/>
<feature type="domain" description="RecX third three-helical" evidence="7">
    <location>
        <begin position="167"/>
        <end position="211"/>
    </location>
</feature>
<evidence type="ECO:0000256" key="5">
    <source>
        <dbReference type="HAMAP-Rule" id="MF_01114"/>
    </source>
</evidence>
<dbReference type="GO" id="GO:0005737">
    <property type="term" value="C:cytoplasm"/>
    <property type="evidence" value="ECO:0007669"/>
    <property type="project" value="UniProtKB-SubCell"/>
</dbReference>
<dbReference type="HAMAP" id="MF_01114">
    <property type="entry name" value="RecX"/>
    <property type="match status" value="1"/>
</dbReference>
<dbReference type="RefSeq" id="WP_129438440.1">
    <property type="nucleotide sequence ID" value="NZ_CP035492.1"/>
</dbReference>
<comment type="subcellular location">
    <subcellularLocation>
        <location evidence="1 5">Cytoplasm</location>
    </subcellularLocation>
</comment>
<keyword evidence="10" id="KW-1185">Reference proteome</keyword>
<evidence type="ECO:0000259" key="6">
    <source>
        <dbReference type="Pfam" id="PF02631"/>
    </source>
</evidence>
<evidence type="ECO:0000256" key="2">
    <source>
        <dbReference type="ARBA" id="ARBA00009695"/>
    </source>
</evidence>
<dbReference type="Pfam" id="PF02631">
    <property type="entry name" value="RecX_HTH2"/>
    <property type="match status" value="1"/>
</dbReference>
<evidence type="ECO:0000256" key="4">
    <source>
        <dbReference type="ARBA" id="ARBA00022490"/>
    </source>
</evidence>
<evidence type="ECO:0000256" key="1">
    <source>
        <dbReference type="ARBA" id="ARBA00004496"/>
    </source>
</evidence>
<dbReference type="AlphaFoldDB" id="A0A4P6ERW5"/>
<dbReference type="InterPro" id="IPR053926">
    <property type="entry name" value="RecX_HTH_1st"/>
</dbReference>
<proteinExistence type="inferred from homology"/>
<dbReference type="PANTHER" id="PTHR33602:SF1">
    <property type="entry name" value="REGULATORY PROTEIN RECX FAMILY PROTEIN"/>
    <property type="match status" value="1"/>
</dbReference>
<dbReference type="InterPro" id="IPR003783">
    <property type="entry name" value="Regulatory_RecX"/>
</dbReference>
<comment type="function">
    <text evidence="5">Modulates RecA activity.</text>
</comment>
<feature type="domain" description="RecX first three-helical" evidence="8">
    <location>
        <begin position="72"/>
        <end position="111"/>
    </location>
</feature>
<comment type="similarity">
    <text evidence="2 5">Belongs to the RecX family.</text>
</comment>
<evidence type="ECO:0000259" key="8">
    <source>
        <dbReference type="Pfam" id="PF21982"/>
    </source>
</evidence>
<organism evidence="9 10">
    <name type="scientific">Paenibacillus protaetiae</name>
    <dbReference type="NCBI Taxonomy" id="2509456"/>
    <lineage>
        <taxon>Bacteria</taxon>
        <taxon>Bacillati</taxon>
        <taxon>Bacillota</taxon>
        <taxon>Bacilli</taxon>
        <taxon>Bacillales</taxon>
        <taxon>Paenibacillaceae</taxon>
        <taxon>Paenibacillus</taxon>
    </lineage>
</organism>
<dbReference type="Pfam" id="PF21982">
    <property type="entry name" value="RecX_HTH1"/>
    <property type="match status" value="1"/>
</dbReference>
<dbReference type="PANTHER" id="PTHR33602">
    <property type="entry name" value="REGULATORY PROTEIN RECX FAMILY PROTEIN"/>
    <property type="match status" value="1"/>
</dbReference>
<name>A0A4P6ERW5_9BACL</name>
<evidence type="ECO:0000313" key="10">
    <source>
        <dbReference type="Proteomes" id="UP000293568"/>
    </source>
</evidence>
<dbReference type="Pfam" id="PF21981">
    <property type="entry name" value="RecX_HTH3"/>
    <property type="match status" value="1"/>
</dbReference>
<sequence length="233" mass="26603">MTEDQQADNGLFITLVEQDRSERRRYRIYAGGEEPILFVHEDLLIRYRLLKGQFVDPALLPVIQEEDDRHRAYTLACVYLGAKPRTSKQIEQYLRRKELGESHIAYALQRLETEHYVDDEEYARQFAKQRIRTAQKGSRLVKQELQQRGISRQAAEEAVNAIDAGAELAAAKAAAAKRWRGLKGELPDRKRKLTAFLMRRGFAGDLIREAVRSAAADGIDSDEDAEDGLMLDN</sequence>
<dbReference type="OrthoDB" id="5421057at2"/>
<dbReference type="InterPro" id="IPR036388">
    <property type="entry name" value="WH-like_DNA-bd_sf"/>
</dbReference>
<dbReference type="InterPro" id="IPR053924">
    <property type="entry name" value="RecX_HTH_2nd"/>
</dbReference>
<dbReference type="EMBL" id="CP035492">
    <property type="protein sequence ID" value="QAY65662.1"/>
    <property type="molecule type" value="Genomic_DNA"/>
</dbReference>
<evidence type="ECO:0000313" key="9">
    <source>
        <dbReference type="EMBL" id="QAY65662.1"/>
    </source>
</evidence>
<keyword evidence="4 5" id="KW-0963">Cytoplasm</keyword>
<accession>A0A4P6ERW5</accession>
<dbReference type="GO" id="GO:0006282">
    <property type="term" value="P:regulation of DNA repair"/>
    <property type="evidence" value="ECO:0007669"/>
    <property type="project" value="UniProtKB-UniRule"/>
</dbReference>
<gene>
    <name evidence="5" type="primary">recX</name>
    <name evidence="9" type="ORF">ET464_03950</name>
</gene>
<dbReference type="Gene3D" id="1.10.10.10">
    <property type="entry name" value="Winged helix-like DNA-binding domain superfamily/Winged helix DNA-binding domain"/>
    <property type="match status" value="3"/>
</dbReference>
<evidence type="ECO:0000259" key="7">
    <source>
        <dbReference type="Pfam" id="PF21981"/>
    </source>
</evidence>
<reference evidence="9 10" key="1">
    <citation type="submission" date="2019-01" db="EMBL/GenBank/DDBJ databases">
        <title>Genome sequencing of strain FW100M-2.</title>
        <authorList>
            <person name="Heo J."/>
            <person name="Kim S.-J."/>
            <person name="Kim J.-S."/>
            <person name="Hong S.-B."/>
            <person name="Kwon S.-W."/>
        </authorList>
    </citation>
    <scope>NUCLEOTIDE SEQUENCE [LARGE SCALE GENOMIC DNA]</scope>
    <source>
        <strain evidence="9 10">FW100M-2</strain>
    </source>
</reference>
<evidence type="ECO:0000256" key="3">
    <source>
        <dbReference type="ARBA" id="ARBA00018111"/>
    </source>
</evidence>
<feature type="domain" description="RecX second three-helical" evidence="6">
    <location>
        <begin position="118"/>
        <end position="158"/>
    </location>
</feature>
<dbReference type="Proteomes" id="UP000293568">
    <property type="component" value="Chromosome"/>
</dbReference>